<dbReference type="InterPro" id="IPR008168">
    <property type="entry name" value="Cyt_C_IC"/>
</dbReference>
<protein>
    <submittedName>
        <fullName evidence="10">C-type cytochrome</fullName>
    </submittedName>
</protein>
<dbReference type="AlphaFoldDB" id="A0A849K771"/>
<dbReference type="GO" id="GO:0020037">
    <property type="term" value="F:heme binding"/>
    <property type="evidence" value="ECO:0007669"/>
    <property type="project" value="InterPro"/>
</dbReference>
<dbReference type="GO" id="GO:0009055">
    <property type="term" value="F:electron transfer activity"/>
    <property type="evidence" value="ECO:0007669"/>
    <property type="project" value="InterPro"/>
</dbReference>
<keyword evidence="2 6" id="KW-0349">Heme</keyword>
<evidence type="ECO:0000256" key="8">
    <source>
        <dbReference type="SAM" id="SignalP"/>
    </source>
</evidence>
<evidence type="ECO:0000256" key="4">
    <source>
        <dbReference type="ARBA" id="ARBA00022982"/>
    </source>
</evidence>
<dbReference type="EMBL" id="JABFCS010000001">
    <property type="protein sequence ID" value="NNU44218.1"/>
    <property type="molecule type" value="Genomic_DNA"/>
</dbReference>
<evidence type="ECO:0000256" key="3">
    <source>
        <dbReference type="ARBA" id="ARBA00022723"/>
    </source>
</evidence>
<evidence type="ECO:0000313" key="11">
    <source>
        <dbReference type="Proteomes" id="UP000552954"/>
    </source>
</evidence>
<keyword evidence="5 6" id="KW-0408">Iron</keyword>
<dbReference type="InterPro" id="IPR009056">
    <property type="entry name" value="Cyt_c-like_dom"/>
</dbReference>
<feature type="signal peptide" evidence="8">
    <location>
        <begin position="1"/>
        <end position="22"/>
    </location>
</feature>
<sequence length="258" mass="26049">MKTPASLLLAAVLAASALPTWAQQPAASAAAPAAAAAPGASGLTVAPPQASSSAPAPGPGAATPSATAPNAVAPATAGVKVDVAAGEAKYTAVCAACHGAAGNSGTPANPRLSQQHDAYIVKQLQEFKSGKRPNPIMQGFASQLSEQDMKNVAAYLGTQKAKTGFATDKELVSLGEKIYRGGIQNRQIPACAGCHSPNGAGVPAQYPRLSGQHAAYTGSQLVAFRDGIRKNSPQMSQIAAKLNDREIRAVADYIAGLR</sequence>
<dbReference type="PROSITE" id="PS51007">
    <property type="entry name" value="CYTC"/>
    <property type="match status" value="2"/>
</dbReference>
<dbReference type="SUPFAM" id="SSF46626">
    <property type="entry name" value="Cytochrome c"/>
    <property type="match status" value="2"/>
</dbReference>
<evidence type="ECO:0000259" key="9">
    <source>
        <dbReference type="PROSITE" id="PS51007"/>
    </source>
</evidence>
<dbReference type="PANTHER" id="PTHR33751">
    <property type="entry name" value="CBB3-TYPE CYTOCHROME C OXIDASE SUBUNIT FIXP"/>
    <property type="match status" value="1"/>
</dbReference>
<dbReference type="PRINTS" id="PR00605">
    <property type="entry name" value="CYTCHROMECIC"/>
</dbReference>
<gene>
    <name evidence="10" type="ORF">HK415_15225</name>
</gene>
<keyword evidence="8" id="KW-0732">Signal</keyword>
<accession>A0A849K771</accession>
<feature type="chain" id="PRO_5032729674" evidence="8">
    <location>
        <begin position="23"/>
        <end position="258"/>
    </location>
</feature>
<keyword evidence="3 6" id="KW-0479">Metal-binding</keyword>
<dbReference type="PANTHER" id="PTHR33751:SF9">
    <property type="entry name" value="CYTOCHROME C4"/>
    <property type="match status" value="1"/>
</dbReference>
<evidence type="ECO:0000313" key="10">
    <source>
        <dbReference type="EMBL" id="NNU44218.1"/>
    </source>
</evidence>
<keyword evidence="1" id="KW-0813">Transport</keyword>
<dbReference type="GO" id="GO:0005506">
    <property type="term" value="F:iron ion binding"/>
    <property type="evidence" value="ECO:0007669"/>
    <property type="project" value="InterPro"/>
</dbReference>
<dbReference type="Proteomes" id="UP000552954">
    <property type="component" value="Unassembled WGS sequence"/>
</dbReference>
<dbReference type="Gene3D" id="1.10.760.10">
    <property type="entry name" value="Cytochrome c-like domain"/>
    <property type="match status" value="2"/>
</dbReference>
<feature type="region of interest" description="Disordered" evidence="7">
    <location>
        <begin position="39"/>
        <end position="67"/>
    </location>
</feature>
<name>A0A849K771_9BURK</name>
<organism evidence="10 11">
    <name type="scientific">Ramlibacter montanisoli</name>
    <dbReference type="NCBI Taxonomy" id="2732512"/>
    <lineage>
        <taxon>Bacteria</taxon>
        <taxon>Pseudomonadati</taxon>
        <taxon>Pseudomonadota</taxon>
        <taxon>Betaproteobacteria</taxon>
        <taxon>Burkholderiales</taxon>
        <taxon>Comamonadaceae</taxon>
        <taxon>Ramlibacter</taxon>
    </lineage>
</organism>
<evidence type="ECO:0000256" key="2">
    <source>
        <dbReference type="ARBA" id="ARBA00022617"/>
    </source>
</evidence>
<dbReference type="Pfam" id="PF13442">
    <property type="entry name" value="Cytochrome_CBB3"/>
    <property type="match status" value="1"/>
</dbReference>
<feature type="domain" description="Cytochrome c" evidence="9">
    <location>
        <begin position="170"/>
        <end position="258"/>
    </location>
</feature>
<evidence type="ECO:0000256" key="6">
    <source>
        <dbReference type="PROSITE-ProRule" id="PRU00433"/>
    </source>
</evidence>
<evidence type="ECO:0000256" key="5">
    <source>
        <dbReference type="ARBA" id="ARBA00023004"/>
    </source>
</evidence>
<evidence type="ECO:0000256" key="7">
    <source>
        <dbReference type="SAM" id="MobiDB-lite"/>
    </source>
</evidence>
<dbReference type="Pfam" id="PF00034">
    <property type="entry name" value="Cytochrom_C"/>
    <property type="match status" value="1"/>
</dbReference>
<proteinExistence type="predicted"/>
<reference evidence="10 11" key="1">
    <citation type="submission" date="2020-05" db="EMBL/GenBank/DDBJ databases">
        <authorList>
            <person name="Khan S.A."/>
            <person name="Jeon C.O."/>
            <person name="Chun B.H."/>
        </authorList>
    </citation>
    <scope>NUCLEOTIDE SEQUENCE [LARGE SCALE GENOMIC DNA]</scope>
    <source>
        <strain evidence="10 11">B156</strain>
    </source>
</reference>
<keyword evidence="11" id="KW-1185">Reference proteome</keyword>
<evidence type="ECO:0000256" key="1">
    <source>
        <dbReference type="ARBA" id="ARBA00022448"/>
    </source>
</evidence>
<dbReference type="RefSeq" id="WP_171563471.1">
    <property type="nucleotide sequence ID" value="NZ_JABFCS010000001.1"/>
</dbReference>
<feature type="domain" description="Cytochrome c" evidence="9">
    <location>
        <begin position="81"/>
        <end position="160"/>
    </location>
</feature>
<reference evidence="10 11" key="2">
    <citation type="submission" date="2020-06" db="EMBL/GenBank/DDBJ databases">
        <title>Ramlibacter rhizophilus sp. nov., isolated from rhizosphere soil of national flower Mugunghwa from South Korea.</title>
        <authorList>
            <person name="Zheng-Fei Y."/>
            <person name="Huan T."/>
        </authorList>
    </citation>
    <scope>NUCLEOTIDE SEQUENCE [LARGE SCALE GENOMIC DNA]</scope>
    <source>
        <strain evidence="10 11">B156</strain>
    </source>
</reference>
<dbReference type="InterPro" id="IPR050597">
    <property type="entry name" value="Cytochrome_c_Oxidase_Subunit"/>
</dbReference>
<keyword evidence="4" id="KW-0249">Electron transport</keyword>
<comment type="caution">
    <text evidence="10">The sequence shown here is derived from an EMBL/GenBank/DDBJ whole genome shotgun (WGS) entry which is preliminary data.</text>
</comment>
<dbReference type="InterPro" id="IPR036909">
    <property type="entry name" value="Cyt_c-like_dom_sf"/>
</dbReference>